<dbReference type="HOGENOM" id="CLU_2346047_0_0_1"/>
<dbReference type="Bgee" id="ENSDARG00000097239">
    <property type="expression patterns" value="Expressed in pharyngeal gill and 16 other cell types or tissues"/>
</dbReference>
<evidence type="ECO:0000256" key="1">
    <source>
        <dbReference type="SAM" id="Phobius"/>
    </source>
</evidence>
<protein>
    <submittedName>
        <fullName evidence="2">Si:ch73-31d8.2</fullName>
    </submittedName>
</protein>
<dbReference type="Ensembl" id="ENSDART00000155148.2">
    <property type="protein sequence ID" value="ENSDARP00000128254.1"/>
    <property type="gene ID" value="ENSDARG00000097239.2"/>
</dbReference>
<gene>
    <name evidence="2" type="primary">si:ch73-31d8.2</name>
</gene>
<accession>X1WDF5</accession>
<organism evidence="2">
    <name type="scientific">Danio rerio</name>
    <name type="common">Zebrafish</name>
    <name type="synonym">Brachydanio rerio</name>
    <dbReference type="NCBI Taxonomy" id="7955"/>
    <lineage>
        <taxon>Eukaryota</taxon>
        <taxon>Metazoa</taxon>
        <taxon>Chordata</taxon>
        <taxon>Craniata</taxon>
        <taxon>Vertebrata</taxon>
        <taxon>Euteleostomi</taxon>
        <taxon>Actinopterygii</taxon>
        <taxon>Neopterygii</taxon>
        <taxon>Teleostei</taxon>
        <taxon>Ostariophysi</taxon>
        <taxon>Cypriniformes</taxon>
        <taxon>Danionidae</taxon>
        <taxon>Danioninae</taxon>
        <taxon>Danio</taxon>
    </lineage>
</organism>
<proteinExistence type="predicted"/>
<dbReference type="SMR" id="X1WDF5"/>
<dbReference type="ZFIN" id="ZDB-GENE-030131-8387">
    <property type="gene designation" value="si:ch73-31d8.2"/>
</dbReference>
<evidence type="ECO:0000313" key="2">
    <source>
        <dbReference type="Ensembl" id="ENSDARP00000128254"/>
    </source>
</evidence>
<name>X1WDF5_DANRE</name>
<keyword evidence="1" id="KW-1133">Transmembrane helix</keyword>
<keyword evidence="1" id="KW-0812">Transmembrane</keyword>
<accession>A0A8M1PZD4</accession>
<keyword evidence="1" id="KW-0472">Membrane</keyword>
<sequence>MKMTMMVDSKDFWSLDLSNIMVKQRSTSSQTRYSISSCLCNLSRCEKNSPKFTEVQMPEDSQVVEMAVLVLGILLGFVGFVAGVVVIVMSKLEPQAV</sequence>
<dbReference type="EMBL" id="CU694227">
    <property type="status" value="NOT_ANNOTATED_CDS"/>
    <property type="molecule type" value="Genomic_DNA"/>
</dbReference>
<dbReference type="PaxDb" id="7955-ENSDARP00000128254"/>
<dbReference type="AlphaFoldDB" id="X1WDF5"/>
<feature type="transmembrane region" description="Helical" evidence="1">
    <location>
        <begin position="66"/>
        <end position="89"/>
    </location>
</feature>
<reference evidence="2" key="2">
    <citation type="submission" date="2014-03" db="UniProtKB">
        <authorList>
            <consortium name="Ensembl"/>
        </authorList>
    </citation>
    <scope>IDENTIFICATION</scope>
    <source>
        <strain evidence="2">Tuebingen</strain>
    </source>
</reference>
<reference evidence="2" key="1">
    <citation type="journal article" date="2013" name="Nature">
        <title>The zebrafish reference genome sequence and its relationship to the human genome.</title>
        <authorList>
            <consortium name="Genome Reference Consortium Zebrafish"/>
            <person name="Howe K."/>
            <person name="Clark M.D."/>
            <person name="Torroja C.F."/>
            <person name="Torrance J."/>
            <person name="Berthelot C."/>
            <person name="Muffato M."/>
            <person name="Collins J.E."/>
            <person name="Humphray S."/>
            <person name="McLaren K."/>
            <person name="Matthews L."/>
            <person name="McLaren S."/>
            <person name="Sealy I."/>
            <person name="Caccamo M."/>
            <person name="Churcher C."/>
            <person name="Scott C."/>
            <person name="Barrett J.C."/>
            <person name="Koch R."/>
            <person name="Rauch G.J."/>
            <person name="White S."/>
            <person name="Chow W."/>
            <person name="Kilian B."/>
            <person name="Quintais L.T."/>
            <person name="Guerra-Assuncao J.A."/>
            <person name="Zhou Y."/>
            <person name="Gu Y."/>
            <person name="Yen J."/>
            <person name="Vogel J.H."/>
            <person name="Eyre T."/>
            <person name="Redmond S."/>
            <person name="Banerjee R."/>
            <person name="Chi J."/>
            <person name="Fu B."/>
            <person name="Langley E."/>
            <person name="Maguire S.F."/>
            <person name="Laird G.K."/>
            <person name="Lloyd D."/>
            <person name="Kenyon E."/>
            <person name="Donaldson S."/>
            <person name="Sehra H."/>
            <person name="Almeida-King J."/>
            <person name="Loveland J."/>
            <person name="Trevanion S."/>
            <person name="Jones M."/>
            <person name="Quail M."/>
            <person name="Willey D."/>
            <person name="Hunt A."/>
            <person name="Burton J."/>
            <person name="Sims S."/>
            <person name="McLay K."/>
            <person name="Plumb B."/>
            <person name="Davis J."/>
            <person name="Clee C."/>
            <person name="Oliver K."/>
            <person name="Clark R."/>
            <person name="Riddle C."/>
            <person name="Elliot D."/>
            <person name="Eliott D."/>
            <person name="Threadgold G."/>
            <person name="Harden G."/>
            <person name="Ware D."/>
            <person name="Begum S."/>
            <person name="Mortimore B."/>
            <person name="Mortimer B."/>
            <person name="Kerry G."/>
            <person name="Heath P."/>
            <person name="Phillimore B."/>
            <person name="Tracey A."/>
            <person name="Corby N."/>
            <person name="Dunn M."/>
            <person name="Johnson C."/>
            <person name="Wood J."/>
            <person name="Clark S."/>
            <person name="Pelan S."/>
            <person name="Griffiths G."/>
            <person name="Smith M."/>
            <person name="Glithero R."/>
            <person name="Howden P."/>
            <person name="Barker N."/>
            <person name="Lloyd C."/>
            <person name="Stevens C."/>
            <person name="Harley J."/>
            <person name="Holt K."/>
            <person name="Panagiotidis G."/>
            <person name="Lovell J."/>
            <person name="Beasley H."/>
            <person name="Henderson C."/>
            <person name="Gordon D."/>
            <person name="Auger K."/>
            <person name="Wright D."/>
            <person name="Collins J."/>
            <person name="Raisen C."/>
            <person name="Dyer L."/>
            <person name="Leung K."/>
            <person name="Robertson L."/>
            <person name="Ambridge K."/>
            <person name="Leongamornlert D."/>
            <person name="McGuire S."/>
            <person name="Gilderthorp R."/>
            <person name="Griffiths C."/>
            <person name="Manthravadi D."/>
            <person name="Nichol S."/>
            <person name="Barker G."/>
            <person name="Whitehead S."/>
            <person name="Kay M."/>
            <person name="Brown J."/>
            <person name="Murnane C."/>
            <person name="Gray E."/>
            <person name="Humphries M."/>
            <person name="Sycamore N."/>
            <person name="Barker D."/>
            <person name="Saunders D."/>
            <person name="Wallis J."/>
            <person name="Babbage A."/>
            <person name="Hammond S."/>
            <person name="Mashreghi-Mohammadi M."/>
            <person name="Barr L."/>
            <person name="Martin S."/>
            <person name="Wray P."/>
            <person name="Ellington A."/>
            <person name="Matthews N."/>
            <person name="Ellwood M."/>
            <person name="Woodmansey R."/>
            <person name="Clark G."/>
            <person name="Cooper J."/>
            <person name="Cooper J."/>
            <person name="Tromans A."/>
            <person name="Grafham D."/>
            <person name="Skuce C."/>
            <person name="Pandian R."/>
            <person name="Andrews R."/>
            <person name="Harrison E."/>
            <person name="Kimberley A."/>
            <person name="Garnett J."/>
            <person name="Fosker N."/>
            <person name="Hall R."/>
            <person name="Garner P."/>
            <person name="Kelly D."/>
            <person name="Bird C."/>
            <person name="Palmer S."/>
            <person name="Gehring I."/>
            <person name="Berger A."/>
            <person name="Dooley C.M."/>
            <person name="Ersan-Urun Z."/>
            <person name="Eser C."/>
            <person name="Geiger H."/>
            <person name="Geisler M."/>
            <person name="Karotki L."/>
            <person name="Kirn A."/>
            <person name="Konantz J."/>
            <person name="Konantz M."/>
            <person name="Oberlander M."/>
            <person name="Rudolph-Geiger S."/>
            <person name="Teucke M."/>
            <person name="Lanz C."/>
            <person name="Raddatz G."/>
            <person name="Osoegawa K."/>
            <person name="Zhu B."/>
            <person name="Rapp A."/>
            <person name="Widaa S."/>
            <person name="Langford C."/>
            <person name="Yang F."/>
            <person name="Schuster S.C."/>
            <person name="Carter N.P."/>
            <person name="Harrow J."/>
            <person name="Ning Z."/>
            <person name="Herrero J."/>
            <person name="Searle S.M."/>
            <person name="Enright A."/>
            <person name="Geisler R."/>
            <person name="Plasterk R.H."/>
            <person name="Lee C."/>
            <person name="Westerfield M."/>
            <person name="de Jong P.J."/>
            <person name="Zon L.I."/>
            <person name="Postlethwait J.H."/>
            <person name="Nusslein-Volhard C."/>
            <person name="Hubbard T.J."/>
            <person name="Roest Crollius H."/>
            <person name="Rogers J."/>
            <person name="Stemple D.L."/>
        </authorList>
    </citation>
    <scope>NUCLEOTIDE SEQUENCE [LARGE SCALE GENOMIC DNA]</scope>
    <source>
        <strain evidence="2">Tuebingen</strain>
    </source>
</reference>